<evidence type="ECO:0000256" key="1">
    <source>
        <dbReference type="SAM" id="MobiDB-lite"/>
    </source>
</evidence>
<dbReference type="AlphaFoldDB" id="A0A934UR78"/>
<feature type="region of interest" description="Disordered" evidence="1">
    <location>
        <begin position="1"/>
        <end position="53"/>
    </location>
</feature>
<evidence type="ECO:0000313" key="3">
    <source>
        <dbReference type="Proteomes" id="UP000617041"/>
    </source>
</evidence>
<protein>
    <submittedName>
        <fullName evidence="2">Uncharacterized protein</fullName>
    </submittedName>
</protein>
<organism evidence="2 3">
    <name type="scientific">Ramlibacter algicola</name>
    <dbReference type="NCBI Taxonomy" id="2795217"/>
    <lineage>
        <taxon>Bacteria</taxon>
        <taxon>Pseudomonadati</taxon>
        <taxon>Pseudomonadota</taxon>
        <taxon>Betaproteobacteria</taxon>
        <taxon>Burkholderiales</taxon>
        <taxon>Comamonadaceae</taxon>
        <taxon>Ramlibacter</taxon>
    </lineage>
</organism>
<sequence>MIPYQVDPSLHPVQPAAPQLDDGCSPPAVAGTTGPANERDAAPPPVLPDKSDF</sequence>
<accession>A0A934UR78</accession>
<name>A0A934UR78_9BURK</name>
<evidence type="ECO:0000313" key="2">
    <source>
        <dbReference type="EMBL" id="MBK0392242.1"/>
    </source>
</evidence>
<dbReference type="EMBL" id="JAEDAO010000001">
    <property type="protein sequence ID" value="MBK0392242.1"/>
    <property type="molecule type" value="Genomic_DNA"/>
</dbReference>
<keyword evidence="3" id="KW-1185">Reference proteome</keyword>
<proteinExistence type="predicted"/>
<reference evidence="2" key="1">
    <citation type="submission" date="2020-12" db="EMBL/GenBank/DDBJ databases">
        <title>Ramlibacter sp. nov., isolated from a freshwater alga, Cryptomonas.</title>
        <authorList>
            <person name="Kim H.M."/>
            <person name="Jeon C.O."/>
        </authorList>
    </citation>
    <scope>NUCLEOTIDE SEQUENCE</scope>
    <source>
        <strain evidence="2">CrO1</strain>
    </source>
</reference>
<dbReference type="Proteomes" id="UP000617041">
    <property type="component" value="Unassembled WGS sequence"/>
</dbReference>
<comment type="caution">
    <text evidence="2">The sequence shown here is derived from an EMBL/GenBank/DDBJ whole genome shotgun (WGS) entry which is preliminary data.</text>
</comment>
<dbReference type="RefSeq" id="WP_200787189.1">
    <property type="nucleotide sequence ID" value="NZ_JAEDAO010000001.1"/>
</dbReference>
<gene>
    <name evidence="2" type="ORF">I8E28_06550</name>
</gene>